<feature type="domain" description="EamA" evidence="7">
    <location>
        <begin position="171"/>
        <end position="296"/>
    </location>
</feature>
<comment type="caution">
    <text evidence="8">The sequence shown here is derived from an EMBL/GenBank/DDBJ whole genome shotgun (WGS) entry which is preliminary data.</text>
</comment>
<evidence type="ECO:0000313" key="9">
    <source>
        <dbReference type="Proteomes" id="UP001320702"/>
    </source>
</evidence>
<feature type="transmembrane region" description="Helical" evidence="6">
    <location>
        <begin position="263"/>
        <end position="280"/>
    </location>
</feature>
<comment type="similarity">
    <text evidence="2">Belongs to the drug/metabolite transporter (DMT) superfamily. 10 TMS drug/metabolite exporter (DME) (TC 2.A.7.3) family.</text>
</comment>
<reference evidence="8 9" key="1">
    <citation type="submission" date="2022-04" db="EMBL/GenBank/DDBJ databases">
        <title>Paracoccus sp. YLB-12 draft genome sequence.</title>
        <authorList>
            <person name="Yu L."/>
        </authorList>
    </citation>
    <scope>NUCLEOTIDE SEQUENCE [LARGE SCALE GENOMIC DNA]</scope>
    <source>
        <strain evidence="8 9">YLB-12</strain>
    </source>
</reference>
<feature type="transmembrane region" description="Helical" evidence="6">
    <location>
        <begin position="57"/>
        <end position="75"/>
    </location>
</feature>
<evidence type="ECO:0000313" key="8">
    <source>
        <dbReference type="EMBL" id="MCT4331851.1"/>
    </source>
</evidence>
<dbReference type="PANTHER" id="PTHR22911">
    <property type="entry name" value="ACYL-MALONYL CONDENSING ENZYME-RELATED"/>
    <property type="match status" value="1"/>
</dbReference>
<dbReference type="InterPro" id="IPR000620">
    <property type="entry name" value="EamA_dom"/>
</dbReference>
<evidence type="ECO:0000256" key="3">
    <source>
        <dbReference type="ARBA" id="ARBA00022692"/>
    </source>
</evidence>
<evidence type="ECO:0000256" key="1">
    <source>
        <dbReference type="ARBA" id="ARBA00004141"/>
    </source>
</evidence>
<name>A0ABT2K624_9RHOB</name>
<dbReference type="Pfam" id="PF00892">
    <property type="entry name" value="EamA"/>
    <property type="match status" value="2"/>
</dbReference>
<comment type="subcellular location">
    <subcellularLocation>
        <location evidence="1">Membrane</location>
        <topology evidence="1">Multi-pass membrane protein</topology>
    </subcellularLocation>
</comment>
<proteinExistence type="inferred from homology"/>
<feature type="domain" description="EamA" evidence="7">
    <location>
        <begin position="29"/>
        <end position="162"/>
    </location>
</feature>
<keyword evidence="3 6" id="KW-0812">Transmembrane</keyword>
<dbReference type="SUPFAM" id="SSF103481">
    <property type="entry name" value="Multidrug resistance efflux transporter EmrE"/>
    <property type="match status" value="2"/>
</dbReference>
<evidence type="ECO:0000256" key="5">
    <source>
        <dbReference type="ARBA" id="ARBA00023136"/>
    </source>
</evidence>
<dbReference type="InterPro" id="IPR037185">
    <property type="entry name" value="EmrE-like"/>
</dbReference>
<organism evidence="8 9">
    <name type="scientific">Paracoccus maritimus</name>
    <dbReference type="NCBI Taxonomy" id="2933292"/>
    <lineage>
        <taxon>Bacteria</taxon>
        <taxon>Pseudomonadati</taxon>
        <taxon>Pseudomonadota</taxon>
        <taxon>Alphaproteobacteria</taxon>
        <taxon>Rhodobacterales</taxon>
        <taxon>Paracoccaceae</taxon>
        <taxon>Paracoccus</taxon>
    </lineage>
</organism>
<feature type="transmembrane region" description="Helical" evidence="6">
    <location>
        <begin position="286"/>
        <end position="303"/>
    </location>
</feature>
<feature type="transmembrane region" description="Helical" evidence="6">
    <location>
        <begin position="232"/>
        <end position="251"/>
    </location>
</feature>
<accession>A0ABT2K624</accession>
<feature type="transmembrane region" description="Helical" evidence="6">
    <location>
        <begin position="197"/>
        <end position="220"/>
    </location>
</feature>
<keyword evidence="4 6" id="KW-1133">Transmembrane helix</keyword>
<dbReference type="EMBL" id="JANAVZ010000001">
    <property type="protein sequence ID" value="MCT4331851.1"/>
    <property type="molecule type" value="Genomic_DNA"/>
</dbReference>
<evidence type="ECO:0000256" key="2">
    <source>
        <dbReference type="ARBA" id="ARBA00009853"/>
    </source>
</evidence>
<feature type="transmembrane region" description="Helical" evidence="6">
    <location>
        <begin position="95"/>
        <end position="116"/>
    </location>
</feature>
<keyword evidence="9" id="KW-1185">Reference proteome</keyword>
<evidence type="ECO:0000259" key="7">
    <source>
        <dbReference type="Pfam" id="PF00892"/>
    </source>
</evidence>
<feature type="transmembrane region" description="Helical" evidence="6">
    <location>
        <begin position="147"/>
        <end position="163"/>
    </location>
</feature>
<gene>
    <name evidence="8" type="ORF">MU516_03085</name>
</gene>
<feature type="transmembrane region" description="Helical" evidence="6">
    <location>
        <begin position="169"/>
        <end position="185"/>
    </location>
</feature>
<dbReference type="Proteomes" id="UP001320702">
    <property type="component" value="Unassembled WGS sequence"/>
</dbReference>
<evidence type="ECO:0000256" key="6">
    <source>
        <dbReference type="SAM" id="Phobius"/>
    </source>
</evidence>
<feature type="transmembrane region" description="Helical" evidence="6">
    <location>
        <begin position="122"/>
        <end position="140"/>
    </location>
</feature>
<dbReference type="Gene3D" id="1.10.3730.20">
    <property type="match status" value="1"/>
</dbReference>
<protein>
    <submittedName>
        <fullName evidence="8">DMT family transporter</fullName>
    </submittedName>
</protein>
<keyword evidence="5 6" id="KW-0472">Membrane</keyword>
<evidence type="ECO:0000256" key="4">
    <source>
        <dbReference type="ARBA" id="ARBA00022989"/>
    </source>
</evidence>
<sequence length="311" mass="33652">MRAPLISPFRRVSPASITTQPLQPGDNLRGAVLMCLSMLGYGCNDAVMKYVTQTMPLYQAIALRGVAMVVVLWFLARREGGLQLRLARGDRWPMFWRVLGEVGSTVLFLNALRAMAIGDLAAVMQSLPLAIMLAAAVFFGEPLGWRRTSAVVVGMIGVMLILRPGSGTFGIWALVALAAMLLMVLRDMVTRLFGRHVGSASIAFYAALSVAVTGFVGVIWDGWVAPDVRQLALLVLSGAFLTLGYLTAVAAMRVGEISYVAPFRYTSLLVAIVAGLLIFGEWPDSWTWIGAILIVGAGGYTIWREAQLQRS</sequence>
<dbReference type="PANTHER" id="PTHR22911:SF6">
    <property type="entry name" value="SOLUTE CARRIER FAMILY 35 MEMBER G1"/>
    <property type="match status" value="1"/>
</dbReference>
<dbReference type="RefSeq" id="WP_260275709.1">
    <property type="nucleotide sequence ID" value="NZ_JANAVZ010000001.1"/>
</dbReference>